<dbReference type="EMBL" id="JAUSWP010000002">
    <property type="protein sequence ID" value="MDQ0567704.1"/>
    <property type="molecule type" value="Genomic_DNA"/>
</dbReference>
<sequence>MDNNKIFDNHIHFNDDFRYKDANIKQMIEESYKHNVGGWLCASFDLASSKKAVELSEEFDDVYAAVAIHPNEVSNYDKSVINKLDQLASHQKVVAIGETGLDYYYTREDEQLQKEFFKAHIDLAIKHNKVLQMHIRDLKDVYEAYDDVIEIIKDLNQMPKVVHCFSANKEYALKFLELGCYINIGGAVTFKNAKDLQEAVKVIPLDKLLLETDAPYLTPHPFRGQLNHPKYIYYTAEKVAELKNVTVEEVIKQTTLNSKKLFKID</sequence>
<organism evidence="3 4">
    <name type="scientific">Mycoplasma yeatsii</name>
    <dbReference type="NCBI Taxonomy" id="51365"/>
    <lineage>
        <taxon>Bacteria</taxon>
        <taxon>Bacillati</taxon>
        <taxon>Mycoplasmatota</taxon>
        <taxon>Mollicutes</taxon>
        <taxon>Mycoplasmataceae</taxon>
        <taxon>Mycoplasma</taxon>
    </lineage>
</organism>
<dbReference type="CDD" id="cd01310">
    <property type="entry name" value="TatD_DNAse"/>
    <property type="match status" value="1"/>
</dbReference>
<protein>
    <submittedName>
        <fullName evidence="3">TatD DNase family protein</fullName>
        <ecNumber evidence="3">3.1.21.-</ecNumber>
    </submittedName>
</protein>
<dbReference type="InterPro" id="IPR001130">
    <property type="entry name" value="TatD-like"/>
</dbReference>
<keyword evidence="1" id="KW-0479">Metal-binding</keyword>
<reference evidence="3" key="1">
    <citation type="submission" date="2023-07" db="EMBL/GenBank/DDBJ databases">
        <title>Genomic Encyclopedia of Type Strains, Phase IV (KMG-IV): sequencing the most valuable type-strain genomes for metagenomic binning, comparative biology and taxonomic classification.</title>
        <authorList>
            <person name="Goeker M."/>
        </authorList>
    </citation>
    <scope>NUCLEOTIDE SEQUENCE [LARGE SCALE GENOMIC DNA]</scope>
    <source>
        <strain evidence="3">DSM 22019</strain>
    </source>
</reference>
<evidence type="ECO:0000313" key="4">
    <source>
        <dbReference type="Proteomes" id="UP001236620"/>
    </source>
</evidence>
<gene>
    <name evidence="3" type="ORF">J2Z63_000347</name>
</gene>
<evidence type="ECO:0000256" key="1">
    <source>
        <dbReference type="ARBA" id="ARBA00022723"/>
    </source>
</evidence>
<dbReference type="InterPro" id="IPR015991">
    <property type="entry name" value="TatD/YcfH-like"/>
</dbReference>
<proteinExistence type="predicted"/>
<dbReference type="PANTHER" id="PTHR46124">
    <property type="entry name" value="D-AMINOACYL-TRNA DEACYLASE"/>
    <property type="match status" value="1"/>
</dbReference>
<dbReference type="EC" id="3.1.21.-" evidence="3"/>
<name>A0ABU0NFI1_9MOLU</name>
<keyword evidence="2 3" id="KW-0378">Hydrolase</keyword>
<evidence type="ECO:0000313" key="3">
    <source>
        <dbReference type="EMBL" id="MDQ0567704.1"/>
    </source>
</evidence>
<dbReference type="RefSeq" id="WP_307444596.1">
    <property type="nucleotide sequence ID" value="NZ_JAUSWP010000002.1"/>
</dbReference>
<evidence type="ECO:0000256" key="2">
    <source>
        <dbReference type="ARBA" id="ARBA00022801"/>
    </source>
</evidence>
<dbReference type="Proteomes" id="UP001236620">
    <property type="component" value="Unassembled WGS sequence"/>
</dbReference>
<dbReference type="GO" id="GO:0016787">
    <property type="term" value="F:hydrolase activity"/>
    <property type="evidence" value="ECO:0007669"/>
    <property type="project" value="UniProtKB-KW"/>
</dbReference>
<accession>A0ABU0NFI1</accession>
<dbReference type="Pfam" id="PF01026">
    <property type="entry name" value="TatD_DNase"/>
    <property type="match status" value="1"/>
</dbReference>
<dbReference type="PROSITE" id="PS01091">
    <property type="entry name" value="TATD_3"/>
    <property type="match status" value="1"/>
</dbReference>
<comment type="caution">
    <text evidence="3">The sequence shown here is derived from an EMBL/GenBank/DDBJ whole genome shotgun (WGS) entry which is preliminary data.</text>
</comment>
<dbReference type="NCBIfam" id="TIGR00010">
    <property type="entry name" value="YchF/TatD family DNA exonuclease"/>
    <property type="match status" value="1"/>
</dbReference>
<dbReference type="PIRSF" id="PIRSF005902">
    <property type="entry name" value="DNase_TatD"/>
    <property type="match status" value="1"/>
</dbReference>
<dbReference type="SUPFAM" id="SSF51556">
    <property type="entry name" value="Metallo-dependent hydrolases"/>
    <property type="match status" value="1"/>
</dbReference>
<keyword evidence="4" id="KW-1185">Reference proteome</keyword>
<dbReference type="Gene3D" id="3.20.20.140">
    <property type="entry name" value="Metal-dependent hydrolases"/>
    <property type="match status" value="1"/>
</dbReference>
<dbReference type="PANTHER" id="PTHR46124:SF2">
    <property type="entry name" value="D-AMINOACYL-TRNA DEACYLASE"/>
    <property type="match status" value="1"/>
</dbReference>
<dbReference type="InterPro" id="IPR018228">
    <property type="entry name" value="DNase_TatD-rel_CS"/>
</dbReference>
<dbReference type="InterPro" id="IPR032466">
    <property type="entry name" value="Metal_Hydrolase"/>
</dbReference>